<name>A0A1Q9JIU3_9FIRM</name>
<accession>A0A1Q9JIU3</accession>
<dbReference type="Gene3D" id="3.40.50.300">
    <property type="entry name" value="P-loop containing nucleotide triphosphate hydrolases"/>
    <property type="match status" value="1"/>
</dbReference>
<dbReference type="EMBL" id="MJIE01000001">
    <property type="protein sequence ID" value="OLR56142.1"/>
    <property type="molecule type" value="Genomic_DNA"/>
</dbReference>
<protein>
    <recommendedName>
        <fullName evidence="1">CobW/HypB/UreG nucleotide-binding domain-containing protein</fullName>
    </recommendedName>
</protein>
<dbReference type="InterPro" id="IPR003495">
    <property type="entry name" value="CobW/HypB/UreG_nucleotide-bd"/>
</dbReference>
<evidence type="ECO:0000259" key="1">
    <source>
        <dbReference type="Pfam" id="PF02492"/>
    </source>
</evidence>
<feature type="domain" description="CobW/HypB/UreG nucleotide-binding" evidence="1">
    <location>
        <begin position="5"/>
        <end position="176"/>
    </location>
</feature>
<dbReference type="InterPro" id="IPR051316">
    <property type="entry name" value="Zinc-reg_GTPase_activator"/>
</dbReference>
<evidence type="ECO:0000313" key="3">
    <source>
        <dbReference type="Proteomes" id="UP000187404"/>
    </source>
</evidence>
<comment type="caution">
    <text evidence="2">The sequence shown here is derived from an EMBL/GenBank/DDBJ whole genome shotgun (WGS) entry which is preliminary data.</text>
</comment>
<gene>
    <name evidence="2" type="ORF">BHK98_08735</name>
</gene>
<reference evidence="2 3" key="1">
    <citation type="journal article" date="2016" name="Appl. Environ. Microbiol.">
        <title>Function and Phylogeny of Bacterial Butyryl Coenzyme A:Acetate Transferases and Their Diversity in the Proximal Colon of Swine.</title>
        <authorList>
            <person name="Trachsel J."/>
            <person name="Bayles D.O."/>
            <person name="Looft T."/>
            <person name="Levine U.Y."/>
            <person name="Allen H.K."/>
        </authorList>
    </citation>
    <scope>NUCLEOTIDE SEQUENCE [LARGE SCALE GENOMIC DNA]</scope>
    <source>
        <strain evidence="2 3">68-3-10</strain>
    </source>
</reference>
<dbReference type="PANTHER" id="PTHR13748:SF62">
    <property type="entry name" value="COBW DOMAIN-CONTAINING PROTEIN"/>
    <property type="match status" value="1"/>
</dbReference>
<dbReference type="GO" id="GO:0005737">
    <property type="term" value="C:cytoplasm"/>
    <property type="evidence" value="ECO:0007669"/>
    <property type="project" value="TreeGrafter"/>
</dbReference>
<dbReference type="Proteomes" id="UP000187404">
    <property type="component" value="Unassembled WGS sequence"/>
</dbReference>
<dbReference type="RefSeq" id="WP_075713470.1">
    <property type="nucleotide sequence ID" value="NZ_MJIE01000001.1"/>
</dbReference>
<dbReference type="PANTHER" id="PTHR13748">
    <property type="entry name" value="COBW-RELATED"/>
    <property type="match status" value="1"/>
</dbReference>
<sequence>MKSKIMLIGGFLGAGKTTMLSALASVLEHRNYRYGLITNDQAAGLVDTAFLTAMGNETREVSGSCFCCNFPGFESALAELRMGGCNVILAEPVGSCTDLSATILQPLKEQYTNMYEIAPLAVLADPMRLQALCSGEHMELHESSIYIMKKQMEEADILVINKCDLLSEEKRLELQKTASLKFPRAKVLLASAEKGEGLEQLADELLSDESAGKTLACVDYNIYAEGEAVLGWLNLVTQIKSDRETDWSDFLEVYMKDLKRMFVEKAAAVGHLKLLLSGKDENSWLLGNLVGNDRNISLRGKAPVCREVILTVNARVQMMPEQLADSVISLLEAAEVQNSVKITHEILRQECLSPGRPEPTYHYEEVL</sequence>
<dbReference type="InterPro" id="IPR027417">
    <property type="entry name" value="P-loop_NTPase"/>
</dbReference>
<keyword evidence="3" id="KW-1185">Reference proteome</keyword>
<dbReference type="Pfam" id="PF02492">
    <property type="entry name" value="cobW"/>
    <property type="match status" value="1"/>
</dbReference>
<dbReference type="AlphaFoldDB" id="A0A1Q9JIU3"/>
<proteinExistence type="predicted"/>
<dbReference type="SUPFAM" id="SSF52540">
    <property type="entry name" value="P-loop containing nucleoside triphosphate hydrolases"/>
    <property type="match status" value="1"/>
</dbReference>
<organism evidence="2 3">
    <name type="scientific">Hornefia porci</name>
    <dbReference type="NCBI Taxonomy" id="2652292"/>
    <lineage>
        <taxon>Bacteria</taxon>
        <taxon>Bacillati</taxon>
        <taxon>Bacillota</taxon>
        <taxon>Clostridia</taxon>
        <taxon>Peptostreptococcales</taxon>
        <taxon>Anaerovoracaceae</taxon>
        <taxon>Hornefia</taxon>
    </lineage>
</organism>
<dbReference type="STRING" id="1261640.BHK98_08735"/>
<evidence type="ECO:0000313" key="2">
    <source>
        <dbReference type="EMBL" id="OLR56142.1"/>
    </source>
</evidence>
<dbReference type="OrthoDB" id="9808822at2"/>